<protein>
    <submittedName>
        <fullName evidence="3">Cytidylyltransferase</fullName>
    </submittedName>
</protein>
<reference evidence="3 4" key="1">
    <citation type="journal article" date="2021" name="MBio">
        <title>A New Model Trypanosomatid, Novymonas esmeraldas: Genomic Perception of Its 'Candidatus Pandoraea novymonadis' Endosymbiont.</title>
        <authorList>
            <person name="Zakharova A."/>
            <person name="Saura A."/>
            <person name="Butenko A."/>
            <person name="Podesvova L."/>
            <person name="Warmusova S."/>
            <person name="Kostygov A.Y."/>
            <person name="Nenarokova A."/>
            <person name="Lukes J."/>
            <person name="Opperdoes F.R."/>
            <person name="Yurchenko V."/>
        </authorList>
    </citation>
    <scope>NUCLEOTIDE SEQUENCE [LARGE SCALE GENOMIC DNA]</scope>
    <source>
        <strain evidence="3 4">E262AT.01</strain>
    </source>
</reference>
<feature type="region of interest" description="Disordered" evidence="1">
    <location>
        <begin position="105"/>
        <end position="135"/>
    </location>
</feature>
<sequence length="315" mass="33094">MPSSVLLSTARGKDVNARSLITYLVGSVLTPIAAGTATPTRYRCARTELHCGNGGGVDVYLAVHNQHRSTFLEQSAYLYGAMLEVCPQLSISIIPVIGSAGEAAAAARGESTPPPSSSSSAPSPPPPHGDGGGDGGLSVYEDVAALLREWRLVDSGALRESDGFRPYYGYVAVGGTFDHFHSGHKVLLSTAALHAMQKLRVGVTDASLLTKKKFAESLQPMDLRMQHVAQFLRKVRPDLDLEVAPISEMSGGTKDIAEVEALVVSPETASALGVINDMRAANGGMAPMVGIAIPQVQSSSGESISSTALRERLRQ</sequence>
<proteinExistence type="predicted"/>
<dbReference type="Pfam" id="PF01467">
    <property type="entry name" value="CTP_transf_like"/>
    <property type="match status" value="1"/>
</dbReference>
<dbReference type="GO" id="GO:0016779">
    <property type="term" value="F:nucleotidyltransferase activity"/>
    <property type="evidence" value="ECO:0007669"/>
    <property type="project" value="UniProtKB-KW"/>
</dbReference>
<dbReference type="Proteomes" id="UP001430356">
    <property type="component" value="Unassembled WGS sequence"/>
</dbReference>
<dbReference type="InterPro" id="IPR004821">
    <property type="entry name" value="Cyt_trans-like"/>
</dbReference>
<dbReference type="AlphaFoldDB" id="A0AAW0F328"/>
<name>A0AAW0F328_9TRYP</name>
<dbReference type="GO" id="GO:0004140">
    <property type="term" value="F:dephospho-CoA kinase activity"/>
    <property type="evidence" value="ECO:0007669"/>
    <property type="project" value="TreeGrafter"/>
</dbReference>
<dbReference type="PANTHER" id="PTHR10695">
    <property type="entry name" value="DEPHOSPHO-COA KINASE-RELATED"/>
    <property type="match status" value="1"/>
</dbReference>
<gene>
    <name evidence="3" type="ORF">NESM_000028200</name>
</gene>
<accession>A0AAW0F328</accession>
<dbReference type="InterPro" id="IPR014729">
    <property type="entry name" value="Rossmann-like_a/b/a_fold"/>
</dbReference>
<evidence type="ECO:0000259" key="2">
    <source>
        <dbReference type="Pfam" id="PF01467"/>
    </source>
</evidence>
<keyword evidence="4" id="KW-1185">Reference proteome</keyword>
<comment type="caution">
    <text evidence="3">The sequence shown here is derived from an EMBL/GenBank/DDBJ whole genome shotgun (WGS) entry which is preliminary data.</text>
</comment>
<dbReference type="SUPFAM" id="SSF52374">
    <property type="entry name" value="Nucleotidylyl transferase"/>
    <property type="match status" value="1"/>
</dbReference>
<feature type="domain" description="Cytidyltransferase-like" evidence="2">
    <location>
        <begin position="173"/>
        <end position="312"/>
    </location>
</feature>
<dbReference type="EMBL" id="JAECZO010000001">
    <property type="protein sequence ID" value="KAK7199811.1"/>
    <property type="molecule type" value="Genomic_DNA"/>
</dbReference>
<evidence type="ECO:0000256" key="1">
    <source>
        <dbReference type="SAM" id="MobiDB-lite"/>
    </source>
</evidence>
<dbReference type="Gene3D" id="3.40.50.620">
    <property type="entry name" value="HUPs"/>
    <property type="match status" value="1"/>
</dbReference>
<keyword evidence="3" id="KW-0548">Nucleotidyltransferase</keyword>
<organism evidence="3 4">
    <name type="scientific">Novymonas esmeraldas</name>
    <dbReference type="NCBI Taxonomy" id="1808958"/>
    <lineage>
        <taxon>Eukaryota</taxon>
        <taxon>Discoba</taxon>
        <taxon>Euglenozoa</taxon>
        <taxon>Kinetoplastea</taxon>
        <taxon>Metakinetoplastina</taxon>
        <taxon>Trypanosomatida</taxon>
        <taxon>Trypanosomatidae</taxon>
        <taxon>Novymonas</taxon>
    </lineage>
</organism>
<dbReference type="GO" id="GO:0015937">
    <property type="term" value="P:coenzyme A biosynthetic process"/>
    <property type="evidence" value="ECO:0007669"/>
    <property type="project" value="TreeGrafter"/>
</dbReference>
<dbReference type="PANTHER" id="PTHR10695:SF46">
    <property type="entry name" value="BIFUNCTIONAL COENZYME A SYNTHASE-RELATED"/>
    <property type="match status" value="1"/>
</dbReference>
<evidence type="ECO:0000313" key="3">
    <source>
        <dbReference type="EMBL" id="KAK7199811.1"/>
    </source>
</evidence>
<feature type="compositionally biased region" description="Pro residues" evidence="1">
    <location>
        <begin position="112"/>
        <end position="128"/>
    </location>
</feature>
<evidence type="ECO:0000313" key="4">
    <source>
        <dbReference type="Proteomes" id="UP001430356"/>
    </source>
</evidence>
<keyword evidence="3" id="KW-0808">Transferase</keyword>